<dbReference type="EMBL" id="RBWV01000013">
    <property type="protein sequence ID" value="RKS72668.1"/>
    <property type="molecule type" value="Genomic_DNA"/>
</dbReference>
<evidence type="ECO:0000313" key="3">
    <source>
        <dbReference type="Proteomes" id="UP000281955"/>
    </source>
</evidence>
<dbReference type="InParanoid" id="A0A420XN10"/>
<sequence length="225" mass="23330">MAVIKDVRSPRWRRTLRRQVCTAAAYALVVVTTGACTISVGSSTADKDPLVKDDKTTLDLRQTPTRATLHIPEGAGGSGFAAKDDKKGIDVTVLLPGGASTHITAYRVATSTQTSDPESPPSVVYVNVKYPSVEKLSEALWDQQGVLRLSTDDLTRTVGPKPGSTDSAAPATALGVVKGLHEGVLILDVDVREGAEAGSASATYSFSFDIPVFGSATASPSASAG</sequence>
<feature type="transmembrane region" description="Helical" evidence="1">
    <location>
        <begin position="20"/>
        <end position="40"/>
    </location>
</feature>
<evidence type="ECO:0000313" key="2">
    <source>
        <dbReference type="EMBL" id="RKS72668.1"/>
    </source>
</evidence>
<reference evidence="2 3" key="1">
    <citation type="submission" date="2018-10" db="EMBL/GenBank/DDBJ databases">
        <title>Genomic Encyclopedia of Archaeal and Bacterial Type Strains, Phase II (KMG-II): from individual species to whole genera.</title>
        <authorList>
            <person name="Goeker M."/>
        </authorList>
    </citation>
    <scope>NUCLEOTIDE SEQUENCE [LARGE SCALE GENOMIC DNA]</scope>
    <source>
        <strain evidence="2 3">RP-AC37</strain>
    </source>
</reference>
<evidence type="ECO:0000256" key="1">
    <source>
        <dbReference type="SAM" id="Phobius"/>
    </source>
</evidence>
<keyword evidence="3" id="KW-1185">Reference proteome</keyword>
<protein>
    <submittedName>
        <fullName evidence="2">Uncharacterized protein</fullName>
    </submittedName>
</protein>
<keyword evidence="1" id="KW-0812">Transmembrane</keyword>
<organism evidence="2 3">
    <name type="scientific">Motilibacter peucedani</name>
    <dbReference type="NCBI Taxonomy" id="598650"/>
    <lineage>
        <taxon>Bacteria</taxon>
        <taxon>Bacillati</taxon>
        <taxon>Actinomycetota</taxon>
        <taxon>Actinomycetes</taxon>
        <taxon>Motilibacterales</taxon>
        <taxon>Motilibacteraceae</taxon>
        <taxon>Motilibacter</taxon>
    </lineage>
</organism>
<accession>A0A420XN10</accession>
<comment type="caution">
    <text evidence="2">The sequence shown here is derived from an EMBL/GenBank/DDBJ whole genome shotgun (WGS) entry which is preliminary data.</text>
</comment>
<dbReference type="Proteomes" id="UP000281955">
    <property type="component" value="Unassembled WGS sequence"/>
</dbReference>
<proteinExistence type="predicted"/>
<name>A0A420XN10_9ACTN</name>
<keyword evidence="1" id="KW-0472">Membrane</keyword>
<keyword evidence="1" id="KW-1133">Transmembrane helix</keyword>
<gene>
    <name evidence="2" type="ORF">CLV35_2916</name>
</gene>
<dbReference type="AlphaFoldDB" id="A0A420XN10"/>